<dbReference type="AlphaFoldDB" id="A0A699S4T7"/>
<protein>
    <submittedName>
        <fullName evidence="1">Uncharacterized protein</fullName>
    </submittedName>
</protein>
<reference evidence="1" key="1">
    <citation type="journal article" date="2019" name="Sci. Rep.">
        <title>Draft genome of Tanacetum cinerariifolium, the natural source of mosquito coil.</title>
        <authorList>
            <person name="Yamashiro T."/>
            <person name="Shiraishi A."/>
            <person name="Satake H."/>
            <person name="Nakayama K."/>
        </authorList>
    </citation>
    <scope>NUCLEOTIDE SEQUENCE</scope>
</reference>
<organism evidence="1">
    <name type="scientific">Tanacetum cinerariifolium</name>
    <name type="common">Dalmatian daisy</name>
    <name type="synonym">Chrysanthemum cinerariifolium</name>
    <dbReference type="NCBI Taxonomy" id="118510"/>
    <lineage>
        <taxon>Eukaryota</taxon>
        <taxon>Viridiplantae</taxon>
        <taxon>Streptophyta</taxon>
        <taxon>Embryophyta</taxon>
        <taxon>Tracheophyta</taxon>
        <taxon>Spermatophyta</taxon>
        <taxon>Magnoliopsida</taxon>
        <taxon>eudicotyledons</taxon>
        <taxon>Gunneridae</taxon>
        <taxon>Pentapetalae</taxon>
        <taxon>asterids</taxon>
        <taxon>campanulids</taxon>
        <taxon>Asterales</taxon>
        <taxon>Asteraceae</taxon>
        <taxon>Asteroideae</taxon>
        <taxon>Anthemideae</taxon>
        <taxon>Anthemidinae</taxon>
        <taxon>Tanacetum</taxon>
    </lineage>
</organism>
<name>A0A699S4T7_TANCI</name>
<sequence length="175" mass="19635">YKTGNFESARSRLAPAPPAAAEATLAEWLADPKLRGGDYWRQGVLYRLLLAHDPERRYEATSLHFEFLQPVRKPGKAPHYERHRLAPTPTEEATVLAQATAVDAAIRRHEFGPGCGQCLWYVIISGLYQSAMHNPFETIDRRLSTLETLLTEVVQHLRDSSPAKEVEFGGIELGQ</sequence>
<comment type="caution">
    <text evidence="1">The sequence shown here is derived from an EMBL/GenBank/DDBJ whole genome shotgun (WGS) entry which is preliminary data.</text>
</comment>
<proteinExistence type="predicted"/>
<accession>A0A699S4T7</accession>
<feature type="non-terminal residue" evidence="1">
    <location>
        <position position="1"/>
    </location>
</feature>
<dbReference type="EMBL" id="BKCJ011136992">
    <property type="protein sequence ID" value="GFC92335.1"/>
    <property type="molecule type" value="Genomic_DNA"/>
</dbReference>
<evidence type="ECO:0000313" key="1">
    <source>
        <dbReference type="EMBL" id="GFC92335.1"/>
    </source>
</evidence>
<gene>
    <name evidence="1" type="ORF">Tci_864305</name>
</gene>